<dbReference type="GeneID" id="34576557"/>
<dbReference type="SUPFAM" id="SSF55729">
    <property type="entry name" value="Acyl-CoA N-acyltransferases (Nat)"/>
    <property type="match status" value="1"/>
</dbReference>
<evidence type="ECO:0000259" key="1">
    <source>
        <dbReference type="PROSITE" id="PS51186"/>
    </source>
</evidence>
<dbReference type="PROSITE" id="PS51186">
    <property type="entry name" value="GNAT"/>
    <property type="match status" value="1"/>
</dbReference>
<dbReference type="RefSeq" id="XP_022488385.1">
    <property type="nucleotide sequence ID" value="XM_022631823.1"/>
</dbReference>
<dbReference type="CDD" id="cd04301">
    <property type="entry name" value="NAT_SF"/>
    <property type="match status" value="1"/>
</dbReference>
<feature type="domain" description="N-acetyltransferase" evidence="1">
    <location>
        <begin position="3"/>
        <end position="168"/>
    </location>
</feature>
<keyword evidence="3" id="KW-1185">Reference proteome</keyword>
<accession>A0A1F5LIN1</accession>
<organism evidence="2 3">
    <name type="scientific">Penicillium arizonense</name>
    <dbReference type="NCBI Taxonomy" id="1835702"/>
    <lineage>
        <taxon>Eukaryota</taxon>
        <taxon>Fungi</taxon>
        <taxon>Dikarya</taxon>
        <taxon>Ascomycota</taxon>
        <taxon>Pezizomycotina</taxon>
        <taxon>Eurotiomycetes</taxon>
        <taxon>Eurotiomycetidae</taxon>
        <taxon>Eurotiales</taxon>
        <taxon>Aspergillaceae</taxon>
        <taxon>Penicillium</taxon>
    </lineage>
</organism>
<evidence type="ECO:0000313" key="3">
    <source>
        <dbReference type="Proteomes" id="UP000177622"/>
    </source>
</evidence>
<dbReference type="Gene3D" id="3.40.630.30">
    <property type="match status" value="1"/>
</dbReference>
<evidence type="ECO:0000313" key="2">
    <source>
        <dbReference type="EMBL" id="OGE52946.1"/>
    </source>
</evidence>
<sequence length="184" mass="20312">MQLQFRTAATEDAPQLQTLIESAFRAQDTRPGWIDNLGLSATFSISTEEIKTVLTKPDSEMLLAFTTDNNETNHENLVGTISVSKRAGDIGRLALLAVNPAHAGGGSGRQILDYGEDYCIRVWGVERLSLNALSDRVQLMAWYARRGYVETGETAPFPREKYPELELPDGLCFVEFEKGVSKGV</sequence>
<dbReference type="Pfam" id="PF00583">
    <property type="entry name" value="Acetyltransf_1"/>
    <property type="match status" value="1"/>
</dbReference>
<dbReference type="EMBL" id="LXJU01000009">
    <property type="protein sequence ID" value="OGE52946.1"/>
    <property type="molecule type" value="Genomic_DNA"/>
</dbReference>
<dbReference type="OrthoDB" id="5689at2759"/>
<dbReference type="InterPro" id="IPR016181">
    <property type="entry name" value="Acyl_CoA_acyltransferase"/>
</dbReference>
<protein>
    <recommendedName>
        <fullName evidence="1">N-acetyltransferase domain-containing protein</fullName>
    </recommendedName>
</protein>
<name>A0A1F5LIN1_PENAI</name>
<reference evidence="2 3" key="1">
    <citation type="journal article" date="2016" name="Sci. Rep.">
        <title>Penicillium arizonense, a new, genome sequenced fungal species, reveals a high chemical diversity in secreted metabolites.</title>
        <authorList>
            <person name="Grijseels S."/>
            <person name="Nielsen J.C."/>
            <person name="Randelovic M."/>
            <person name="Nielsen J."/>
            <person name="Nielsen K.F."/>
            <person name="Workman M."/>
            <person name="Frisvad J.C."/>
        </authorList>
    </citation>
    <scope>NUCLEOTIDE SEQUENCE [LARGE SCALE GENOMIC DNA]</scope>
    <source>
        <strain evidence="2 3">CBS 141311</strain>
    </source>
</reference>
<dbReference type="STRING" id="1835702.A0A1F5LIN1"/>
<dbReference type="AlphaFoldDB" id="A0A1F5LIN1"/>
<gene>
    <name evidence="2" type="ORF">PENARI_c009G03985</name>
</gene>
<dbReference type="Proteomes" id="UP000177622">
    <property type="component" value="Unassembled WGS sequence"/>
</dbReference>
<dbReference type="GO" id="GO:0016747">
    <property type="term" value="F:acyltransferase activity, transferring groups other than amino-acyl groups"/>
    <property type="evidence" value="ECO:0007669"/>
    <property type="project" value="InterPro"/>
</dbReference>
<comment type="caution">
    <text evidence="2">The sequence shown here is derived from an EMBL/GenBank/DDBJ whole genome shotgun (WGS) entry which is preliminary data.</text>
</comment>
<dbReference type="InterPro" id="IPR000182">
    <property type="entry name" value="GNAT_dom"/>
</dbReference>
<proteinExistence type="predicted"/>